<keyword evidence="4" id="KW-0238">DNA-binding</keyword>
<dbReference type="SMART" id="SM00382">
    <property type="entry name" value="AAA"/>
    <property type="match status" value="1"/>
</dbReference>
<evidence type="ECO:0000256" key="4">
    <source>
        <dbReference type="ARBA" id="ARBA00023125"/>
    </source>
</evidence>
<reference evidence="8 9" key="1">
    <citation type="submission" date="2019-03" db="EMBL/GenBank/DDBJ databases">
        <title>Genomic Encyclopedia of Type Strains, Phase IV (KMG-IV): sequencing the most valuable type-strain genomes for metagenomic binning, comparative biology and taxonomic classification.</title>
        <authorList>
            <person name="Goeker M."/>
        </authorList>
    </citation>
    <scope>NUCLEOTIDE SEQUENCE [LARGE SCALE GENOMIC DNA]</scope>
    <source>
        <strain evidence="8 9">DSM 26752</strain>
    </source>
</reference>
<evidence type="ECO:0000313" key="8">
    <source>
        <dbReference type="EMBL" id="TCS91274.1"/>
    </source>
</evidence>
<dbReference type="InterPro" id="IPR013767">
    <property type="entry name" value="PAS_fold"/>
</dbReference>
<dbReference type="InterPro" id="IPR002078">
    <property type="entry name" value="Sigma_54_int"/>
</dbReference>
<dbReference type="FunFam" id="3.40.50.300:FF:000006">
    <property type="entry name" value="DNA-binding transcriptional regulator NtrC"/>
    <property type="match status" value="1"/>
</dbReference>
<dbReference type="PROSITE" id="PS00676">
    <property type="entry name" value="SIGMA54_INTERACT_2"/>
    <property type="match status" value="1"/>
</dbReference>
<keyword evidence="9" id="KW-1185">Reference proteome</keyword>
<dbReference type="SUPFAM" id="SSF46689">
    <property type="entry name" value="Homeodomain-like"/>
    <property type="match status" value="1"/>
</dbReference>
<dbReference type="CDD" id="cd00009">
    <property type="entry name" value="AAA"/>
    <property type="match status" value="1"/>
</dbReference>
<dbReference type="InterPro" id="IPR035965">
    <property type="entry name" value="PAS-like_dom_sf"/>
</dbReference>
<organism evidence="8 9">
    <name type="scientific">Keratinibaculum paraultunense</name>
    <dbReference type="NCBI Taxonomy" id="1278232"/>
    <lineage>
        <taxon>Bacteria</taxon>
        <taxon>Bacillati</taxon>
        <taxon>Bacillota</taxon>
        <taxon>Tissierellia</taxon>
        <taxon>Tissierellales</taxon>
        <taxon>Tepidimicrobiaceae</taxon>
        <taxon>Keratinibaculum</taxon>
    </lineage>
</organism>
<evidence type="ECO:0000256" key="3">
    <source>
        <dbReference type="ARBA" id="ARBA00023015"/>
    </source>
</evidence>
<feature type="domain" description="PAS" evidence="7">
    <location>
        <begin position="7"/>
        <end position="55"/>
    </location>
</feature>
<dbReference type="EMBL" id="SMAE01000002">
    <property type="protein sequence ID" value="TCS91274.1"/>
    <property type="molecule type" value="Genomic_DNA"/>
</dbReference>
<dbReference type="SUPFAM" id="SSF55785">
    <property type="entry name" value="PYP-like sensor domain (PAS domain)"/>
    <property type="match status" value="1"/>
</dbReference>
<dbReference type="InterPro" id="IPR025662">
    <property type="entry name" value="Sigma_54_int_dom_ATP-bd_1"/>
</dbReference>
<dbReference type="GO" id="GO:0006355">
    <property type="term" value="P:regulation of DNA-templated transcription"/>
    <property type="evidence" value="ECO:0007669"/>
    <property type="project" value="InterPro"/>
</dbReference>
<proteinExistence type="predicted"/>
<protein>
    <submittedName>
        <fullName evidence="8">Arginine utilization regulatory protein</fullName>
    </submittedName>
</protein>
<dbReference type="InterPro" id="IPR058031">
    <property type="entry name" value="AAA_lid_NorR"/>
</dbReference>
<dbReference type="Gene3D" id="3.30.450.20">
    <property type="entry name" value="PAS domain"/>
    <property type="match status" value="1"/>
</dbReference>
<dbReference type="Gene3D" id="1.10.8.60">
    <property type="match status" value="1"/>
</dbReference>
<keyword evidence="1" id="KW-0547">Nucleotide-binding</keyword>
<evidence type="ECO:0000256" key="2">
    <source>
        <dbReference type="ARBA" id="ARBA00022840"/>
    </source>
</evidence>
<dbReference type="Proteomes" id="UP000294567">
    <property type="component" value="Unassembled WGS sequence"/>
</dbReference>
<dbReference type="Pfam" id="PF02954">
    <property type="entry name" value="HTH_8"/>
    <property type="match status" value="1"/>
</dbReference>
<accession>A0A4V2UUK5</accession>
<dbReference type="InterPro" id="IPR025944">
    <property type="entry name" value="Sigma_54_int_dom_CS"/>
</dbReference>
<dbReference type="Gene3D" id="1.10.10.60">
    <property type="entry name" value="Homeodomain-like"/>
    <property type="match status" value="1"/>
</dbReference>
<evidence type="ECO:0000256" key="5">
    <source>
        <dbReference type="ARBA" id="ARBA00023163"/>
    </source>
</evidence>
<comment type="caution">
    <text evidence="8">The sequence shown here is derived from an EMBL/GenBank/DDBJ whole genome shotgun (WGS) entry which is preliminary data.</text>
</comment>
<evidence type="ECO:0000313" key="9">
    <source>
        <dbReference type="Proteomes" id="UP000294567"/>
    </source>
</evidence>
<dbReference type="SUPFAM" id="SSF52540">
    <property type="entry name" value="P-loop containing nucleoside triphosphate hydrolases"/>
    <property type="match status" value="1"/>
</dbReference>
<dbReference type="Pfam" id="PF00989">
    <property type="entry name" value="PAS"/>
    <property type="match status" value="1"/>
</dbReference>
<dbReference type="Gene3D" id="3.40.50.300">
    <property type="entry name" value="P-loop containing nucleotide triphosphate hydrolases"/>
    <property type="match status" value="1"/>
</dbReference>
<dbReference type="PROSITE" id="PS50045">
    <property type="entry name" value="SIGMA54_INTERACT_4"/>
    <property type="match status" value="1"/>
</dbReference>
<dbReference type="InterPro" id="IPR000014">
    <property type="entry name" value="PAS"/>
</dbReference>
<dbReference type="InterPro" id="IPR027417">
    <property type="entry name" value="P-loop_NTPase"/>
</dbReference>
<dbReference type="PROSITE" id="PS50112">
    <property type="entry name" value="PAS"/>
    <property type="match status" value="1"/>
</dbReference>
<dbReference type="GO" id="GO:0005524">
    <property type="term" value="F:ATP binding"/>
    <property type="evidence" value="ECO:0007669"/>
    <property type="project" value="UniProtKB-KW"/>
</dbReference>
<dbReference type="InterPro" id="IPR002197">
    <property type="entry name" value="HTH_Fis"/>
</dbReference>
<evidence type="ECO:0000259" key="6">
    <source>
        <dbReference type="PROSITE" id="PS50045"/>
    </source>
</evidence>
<dbReference type="RefSeq" id="WP_132025994.1">
    <property type="nucleotide sequence ID" value="NZ_CP068564.1"/>
</dbReference>
<dbReference type="InterPro" id="IPR003593">
    <property type="entry name" value="AAA+_ATPase"/>
</dbReference>
<dbReference type="PANTHER" id="PTHR32071">
    <property type="entry name" value="TRANSCRIPTIONAL REGULATORY PROTEIN"/>
    <property type="match status" value="1"/>
</dbReference>
<dbReference type="PANTHER" id="PTHR32071:SF74">
    <property type="entry name" value="TRANSCRIPTIONAL ACTIVATOR ROCR"/>
    <property type="match status" value="1"/>
</dbReference>
<dbReference type="InterPro" id="IPR025943">
    <property type="entry name" value="Sigma_54_int_dom_ATP-bd_2"/>
</dbReference>
<dbReference type="Pfam" id="PF00158">
    <property type="entry name" value="Sigma54_activat"/>
    <property type="match status" value="1"/>
</dbReference>
<dbReference type="Pfam" id="PF25601">
    <property type="entry name" value="AAA_lid_14"/>
    <property type="match status" value="1"/>
</dbReference>
<evidence type="ECO:0000256" key="1">
    <source>
        <dbReference type="ARBA" id="ARBA00022741"/>
    </source>
</evidence>
<feature type="domain" description="Sigma-54 factor interaction" evidence="6">
    <location>
        <begin position="160"/>
        <end position="388"/>
    </location>
</feature>
<keyword evidence="2" id="KW-0067">ATP-binding</keyword>
<keyword evidence="5" id="KW-0804">Transcription</keyword>
<dbReference type="InterPro" id="IPR009057">
    <property type="entry name" value="Homeodomain-like_sf"/>
</dbReference>
<dbReference type="PROSITE" id="PS00688">
    <property type="entry name" value="SIGMA54_INTERACT_3"/>
    <property type="match status" value="1"/>
</dbReference>
<gene>
    <name evidence="8" type="ORF">EDD65_102206</name>
</gene>
<dbReference type="GO" id="GO:0043565">
    <property type="term" value="F:sequence-specific DNA binding"/>
    <property type="evidence" value="ECO:0007669"/>
    <property type="project" value="InterPro"/>
</dbReference>
<evidence type="ECO:0000259" key="7">
    <source>
        <dbReference type="PROSITE" id="PS50112"/>
    </source>
</evidence>
<dbReference type="AlphaFoldDB" id="A0A4V2UUK5"/>
<dbReference type="OrthoDB" id="5411866at2"/>
<dbReference type="PRINTS" id="PR01590">
    <property type="entry name" value="HTHFIS"/>
</dbReference>
<dbReference type="PROSITE" id="PS00675">
    <property type="entry name" value="SIGMA54_INTERACT_1"/>
    <property type="match status" value="1"/>
</dbReference>
<dbReference type="NCBIfam" id="TIGR00229">
    <property type="entry name" value="sensory_box"/>
    <property type="match status" value="1"/>
</dbReference>
<name>A0A4V2UUK5_9FIRM</name>
<sequence length="473" mass="54157">MGKVDLNKIILQNILNHVDIGIHVIDENRKTILYNEAMSKLEGLDIKQVMNKDLLQVFPSLNEDSSTLIKVLNTGESILDETQSYLNYEGKKITTINSTIPLLWKGEILGALEISKDITYLEKLSNYLIELQQELKENNYDNKENKKGKKKKKKYTFKDIIGKDEQMLKAIKIAKKARNSPSSVLLYGETGTGKELFAQSIHYGGIRRNRPFIAQNCAAIPEALLEGILFGTEKGGFTGAIEREGIFEQADGGTLLLDEINSMSLGLQAKLLRVLQEEYIRRIGGVKDIPIDVKIIATTNEDPLESVKKGTLRRDLYYRLNVVYIKIPPLRERQEDIPILCDYFIRKYNPILNKNIIGIEDEVLEYFFKYSWPGNVRELENAIEGAMNYVDYNGTLLKKEHFVTCPNVFDSNRIYVQTTDFNIEQSLPEYLDNIEKDVISNALEKNDYNISQTAKQLGIKRQALQYKMKKYSL</sequence>
<keyword evidence="3" id="KW-0805">Transcription regulation</keyword>